<keyword evidence="1" id="KW-0812">Transmembrane</keyword>
<dbReference type="Proteomes" id="UP000827717">
    <property type="component" value="Segment"/>
</dbReference>
<reference evidence="2 3" key="1">
    <citation type="submission" date="2021-06" db="EMBL/GenBank/DDBJ databases">
        <title>Complete genome sequence of Erwinia phage pEa_SNUABM_22.</title>
        <authorList>
            <person name="Kim S.G."/>
            <person name="Park S.C."/>
        </authorList>
    </citation>
    <scope>NUCLEOTIDE SEQUENCE [LARGE SCALE GENOMIC DNA]</scope>
    <source>
        <strain evidence="3">pEa_SNUABM_22</strain>
    </source>
</reference>
<organism evidence="2 3">
    <name type="scientific">Erwinia phage pEa_SNUABM_22</name>
    <dbReference type="NCBI Taxonomy" id="2869549"/>
    <lineage>
        <taxon>Viruses</taxon>
        <taxon>Duplodnaviria</taxon>
        <taxon>Heunggongvirae</taxon>
        <taxon>Uroviricota</taxon>
        <taxon>Caudoviricetes</taxon>
        <taxon>Alexandravirus</taxon>
        <taxon>Alexandravirus SNUABM22</taxon>
    </lineage>
</organism>
<name>A0AAE8XRN7_9CAUD</name>
<feature type="transmembrane region" description="Helical" evidence="1">
    <location>
        <begin position="48"/>
        <end position="69"/>
    </location>
</feature>
<proteinExistence type="predicted"/>
<evidence type="ECO:0000256" key="1">
    <source>
        <dbReference type="SAM" id="Phobius"/>
    </source>
</evidence>
<keyword evidence="3" id="KW-1185">Reference proteome</keyword>
<sequence>MIYFWLIFAAYYVVGIVVFASDLKETSDDVMLMRQFNEELNRMTNLELVWDAIKLLLFVVFIHIPCWILRV</sequence>
<evidence type="ECO:0000313" key="2">
    <source>
        <dbReference type="EMBL" id="UAW96794.1"/>
    </source>
</evidence>
<accession>A0AAE8XRN7</accession>
<gene>
    <name evidence="2" type="ORF">pEaSNUABM22_00307</name>
</gene>
<dbReference type="EMBL" id="MZ443785">
    <property type="protein sequence ID" value="UAW96794.1"/>
    <property type="molecule type" value="Genomic_DNA"/>
</dbReference>
<keyword evidence="1" id="KW-1133">Transmembrane helix</keyword>
<keyword evidence="1" id="KW-0472">Membrane</keyword>
<evidence type="ECO:0000313" key="3">
    <source>
        <dbReference type="Proteomes" id="UP000827717"/>
    </source>
</evidence>
<protein>
    <submittedName>
        <fullName evidence="2">Uncharacterized protein</fullName>
    </submittedName>
</protein>